<keyword evidence="1" id="KW-0812">Transmembrane</keyword>
<feature type="transmembrane region" description="Helical" evidence="1">
    <location>
        <begin position="250"/>
        <end position="271"/>
    </location>
</feature>
<evidence type="ECO:0008006" key="4">
    <source>
        <dbReference type="Google" id="ProtNLM"/>
    </source>
</evidence>
<feature type="transmembrane region" description="Helical" evidence="1">
    <location>
        <begin position="31"/>
        <end position="50"/>
    </location>
</feature>
<keyword evidence="1" id="KW-0472">Membrane</keyword>
<evidence type="ECO:0000313" key="3">
    <source>
        <dbReference type="Proteomes" id="UP000427769"/>
    </source>
</evidence>
<keyword evidence="1" id="KW-1133">Transmembrane helix</keyword>
<feature type="transmembrane region" description="Helical" evidence="1">
    <location>
        <begin position="79"/>
        <end position="104"/>
    </location>
</feature>
<gene>
    <name evidence="2" type="ORF">DSCW_59720</name>
</gene>
<evidence type="ECO:0000256" key="1">
    <source>
        <dbReference type="SAM" id="Phobius"/>
    </source>
</evidence>
<feature type="transmembrane region" description="Helical" evidence="1">
    <location>
        <begin position="218"/>
        <end position="238"/>
    </location>
</feature>
<feature type="transmembrane region" description="Helical" evidence="1">
    <location>
        <begin position="301"/>
        <end position="321"/>
    </location>
</feature>
<keyword evidence="3" id="KW-1185">Reference proteome</keyword>
<dbReference type="Gene3D" id="1.20.1740.10">
    <property type="entry name" value="Amino acid/polyamine transporter I"/>
    <property type="match status" value="1"/>
</dbReference>
<dbReference type="KEGG" id="dwd:DSCW_59720"/>
<dbReference type="Proteomes" id="UP000427769">
    <property type="component" value="Chromosome"/>
</dbReference>
<feature type="transmembrane region" description="Helical" evidence="1">
    <location>
        <begin position="180"/>
        <end position="197"/>
    </location>
</feature>
<feature type="transmembrane region" description="Helical" evidence="1">
    <location>
        <begin position="7"/>
        <end position="25"/>
    </location>
</feature>
<feature type="transmembrane region" description="Helical" evidence="1">
    <location>
        <begin position="110"/>
        <end position="129"/>
    </location>
</feature>
<evidence type="ECO:0000313" key="2">
    <source>
        <dbReference type="EMBL" id="BBO78555.1"/>
    </source>
</evidence>
<reference evidence="2 3" key="1">
    <citation type="submission" date="2019-11" db="EMBL/GenBank/DDBJ databases">
        <title>Comparative genomics of hydrocarbon-degrading Desulfosarcina strains.</title>
        <authorList>
            <person name="Watanabe M."/>
            <person name="Kojima H."/>
            <person name="Fukui M."/>
        </authorList>
    </citation>
    <scope>NUCLEOTIDE SEQUENCE [LARGE SCALE GENOMIC DNA]</scope>
    <source>
        <strain evidence="2 3">PP31</strain>
    </source>
</reference>
<name>A0A5K7ZCQ3_9BACT</name>
<organism evidence="2 3">
    <name type="scientific">Desulfosarcina widdelii</name>
    <dbReference type="NCBI Taxonomy" id="947919"/>
    <lineage>
        <taxon>Bacteria</taxon>
        <taxon>Pseudomonadati</taxon>
        <taxon>Thermodesulfobacteriota</taxon>
        <taxon>Desulfobacteria</taxon>
        <taxon>Desulfobacterales</taxon>
        <taxon>Desulfosarcinaceae</taxon>
        <taxon>Desulfosarcina</taxon>
    </lineage>
</organism>
<sequence length="370" mass="39525">MMSATATPLASIFGSGFLVIVPISAGAVGPYAWLAMICVCGLAYAVGSVIRFNIRHTEPMLEAGTTPERAVLLEKTSDLALVVAYAISVCLYIRILASFLLGGLDMDTPIGEHIVTVAVIGVIGIVGYTEGLDMLQNLEKIALGVTLLIIVALLAGFAVFDINTVNGTGIQMPNMPEHGWWQILTLVGGTLIVVQGFETSRYLEEEFDTDTRIRSCRLSQILSTVVYVVFILLATPLMHFLGEKVQDNALIMLAGKASALLPVPLVIAVVLSQFSAAVEDTIGGGGNMVEATRQHVDPRHAYLLICGVAILVAFFNTLTVLALASRAFAFYYTLQCLVAFSVSKSPIQKFHILLVAMALGFITLFAVPAS</sequence>
<accession>A0A5K7ZCQ3</accession>
<feature type="transmembrane region" description="Helical" evidence="1">
    <location>
        <begin position="350"/>
        <end position="369"/>
    </location>
</feature>
<dbReference type="AlphaFoldDB" id="A0A5K7ZCQ3"/>
<protein>
    <recommendedName>
        <fullName evidence="4">Amino acid permease</fullName>
    </recommendedName>
</protein>
<proteinExistence type="predicted"/>
<feature type="transmembrane region" description="Helical" evidence="1">
    <location>
        <begin position="141"/>
        <end position="160"/>
    </location>
</feature>
<dbReference type="EMBL" id="AP021875">
    <property type="protein sequence ID" value="BBO78555.1"/>
    <property type="molecule type" value="Genomic_DNA"/>
</dbReference>